<dbReference type="GO" id="GO:0043828">
    <property type="term" value="F:tRNA 2-selenouridine synthase activity"/>
    <property type="evidence" value="ECO:0007669"/>
    <property type="project" value="InterPro"/>
</dbReference>
<dbReference type="InterPro" id="IPR036873">
    <property type="entry name" value="Rhodanese-like_dom_sf"/>
</dbReference>
<sequence>MPATTPFSPELLDSHLPVDVRTPLEFAEDHLPGAINVPLLTNEERVEIGILHKHDGPPAARKRGLELTAHRFPEMVATIAQAAQGRPVLVYCWRGGLRSKTVTSILDLTGHKAVQLVGGYKSFRNQVAAYFTPFLPPAPLVVLHGMTGIGKTTLLQKLQEKGESVIDLEGLACHRGSAFGQLGLTQNLTQKRFETLLWDVFRRVPGGRPLFLEGESERIGRVSLPGDLYQKMAAGVRVWCSADLETRVDRLIEEYGKLEYREEMAAALQRIRKKLGGVKCEELAGHLERWDLRPFMRGLVLDYYDKVYYKNRDWEGDFELVLEEFDSAADELVRESARLTAQTNG</sequence>
<name>A0A6V8MDL9_9BACT</name>
<dbReference type="InterPro" id="IPR001307">
    <property type="entry name" value="Thiosulphate_STrfase_CS"/>
</dbReference>
<evidence type="ECO:0000256" key="1">
    <source>
        <dbReference type="ARBA" id="ARBA00023266"/>
    </source>
</evidence>
<dbReference type="Pfam" id="PF00581">
    <property type="entry name" value="Rhodanese"/>
    <property type="match status" value="1"/>
</dbReference>
<dbReference type="PROSITE" id="PS50206">
    <property type="entry name" value="RHODANESE_3"/>
    <property type="match status" value="1"/>
</dbReference>
<dbReference type="PANTHER" id="PTHR30401:SF0">
    <property type="entry name" value="TRNA 2-SELENOURIDINE SYNTHASE"/>
    <property type="match status" value="1"/>
</dbReference>
<dbReference type="RefSeq" id="WP_246399163.1">
    <property type="nucleotide sequence ID" value="NZ_BLXX01000001.1"/>
</dbReference>
<evidence type="ECO:0000313" key="4">
    <source>
        <dbReference type="Proteomes" id="UP000556026"/>
    </source>
</evidence>
<dbReference type="InterPro" id="IPR017582">
    <property type="entry name" value="SelU"/>
</dbReference>
<protein>
    <submittedName>
        <fullName evidence="3">tRNA 2-selenouridine synthase</fullName>
    </submittedName>
</protein>
<dbReference type="SUPFAM" id="SSF52540">
    <property type="entry name" value="P-loop containing nucleoside triphosphate hydrolases"/>
    <property type="match status" value="1"/>
</dbReference>
<organism evidence="3 4">
    <name type="scientific">Geomonas silvestris</name>
    <dbReference type="NCBI Taxonomy" id="2740184"/>
    <lineage>
        <taxon>Bacteria</taxon>
        <taxon>Pseudomonadati</taxon>
        <taxon>Thermodesulfobacteriota</taxon>
        <taxon>Desulfuromonadia</taxon>
        <taxon>Geobacterales</taxon>
        <taxon>Geobacteraceae</taxon>
        <taxon>Geomonas</taxon>
    </lineage>
</organism>
<feature type="domain" description="Rhodanese" evidence="2">
    <location>
        <begin position="11"/>
        <end position="132"/>
    </location>
</feature>
<keyword evidence="1" id="KW-0711">Selenium</keyword>
<dbReference type="EMBL" id="BLXX01000001">
    <property type="protein sequence ID" value="GFO58071.1"/>
    <property type="molecule type" value="Genomic_DNA"/>
</dbReference>
<dbReference type="Gene3D" id="3.40.50.300">
    <property type="entry name" value="P-loop containing nucleotide triphosphate hydrolases"/>
    <property type="match status" value="1"/>
</dbReference>
<dbReference type="SMART" id="SM00450">
    <property type="entry name" value="RHOD"/>
    <property type="match status" value="1"/>
</dbReference>
<dbReference type="PANTHER" id="PTHR30401">
    <property type="entry name" value="TRNA 2-SELENOURIDINE SYNTHASE"/>
    <property type="match status" value="1"/>
</dbReference>
<proteinExistence type="predicted"/>
<accession>A0A6V8MDL9</accession>
<dbReference type="NCBIfam" id="NF008752">
    <property type="entry name" value="PRK11784.1-4"/>
    <property type="match status" value="1"/>
</dbReference>
<evidence type="ECO:0000259" key="2">
    <source>
        <dbReference type="PROSITE" id="PS50206"/>
    </source>
</evidence>
<dbReference type="Gene3D" id="3.40.250.10">
    <property type="entry name" value="Rhodanese-like domain"/>
    <property type="match status" value="1"/>
</dbReference>
<dbReference type="NCBIfam" id="NF008750">
    <property type="entry name" value="PRK11784.1-2"/>
    <property type="match status" value="1"/>
</dbReference>
<dbReference type="InterPro" id="IPR001763">
    <property type="entry name" value="Rhodanese-like_dom"/>
</dbReference>
<dbReference type="Proteomes" id="UP000556026">
    <property type="component" value="Unassembled WGS sequence"/>
</dbReference>
<dbReference type="GO" id="GO:0002098">
    <property type="term" value="P:tRNA wobble uridine modification"/>
    <property type="evidence" value="ECO:0007669"/>
    <property type="project" value="InterPro"/>
</dbReference>
<dbReference type="NCBIfam" id="TIGR03167">
    <property type="entry name" value="tRNA_sel_U_synt"/>
    <property type="match status" value="1"/>
</dbReference>
<dbReference type="InterPro" id="IPR027417">
    <property type="entry name" value="P-loop_NTPase"/>
</dbReference>
<gene>
    <name evidence="3" type="primary">selU</name>
    <name evidence="3" type="ORF">GMST_03960</name>
</gene>
<dbReference type="PROSITE" id="PS00380">
    <property type="entry name" value="RHODANESE_1"/>
    <property type="match status" value="1"/>
</dbReference>
<dbReference type="Pfam" id="PF26341">
    <property type="entry name" value="AAA_SelU"/>
    <property type="match status" value="1"/>
</dbReference>
<reference evidence="4" key="1">
    <citation type="submission" date="2020-06" db="EMBL/GenBank/DDBJ databases">
        <title>Draft genomic sequence of Geomonas sp. Red330.</title>
        <authorList>
            <person name="Itoh H."/>
            <person name="Zhenxing X."/>
            <person name="Ushijima N."/>
            <person name="Masuda Y."/>
            <person name="Shiratori Y."/>
            <person name="Senoo K."/>
        </authorList>
    </citation>
    <scope>NUCLEOTIDE SEQUENCE [LARGE SCALE GENOMIC DNA]</scope>
    <source>
        <strain evidence="4">Red330</strain>
    </source>
</reference>
<dbReference type="AlphaFoldDB" id="A0A6V8MDL9"/>
<keyword evidence="4" id="KW-1185">Reference proteome</keyword>
<comment type="caution">
    <text evidence="3">The sequence shown here is derived from an EMBL/GenBank/DDBJ whole genome shotgun (WGS) entry which is preliminary data.</text>
</comment>
<dbReference type="SUPFAM" id="SSF52821">
    <property type="entry name" value="Rhodanese/Cell cycle control phosphatase"/>
    <property type="match status" value="1"/>
</dbReference>
<dbReference type="GO" id="GO:0004792">
    <property type="term" value="F:thiosulfate-cyanide sulfurtransferase activity"/>
    <property type="evidence" value="ECO:0007669"/>
    <property type="project" value="InterPro"/>
</dbReference>
<dbReference type="InterPro" id="IPR058840">
    <property type="entry name" value="AAA_SelU"/>
</dbReference>
<evidence type="ECO:0000313" key="3">
    <source>
        <dbReference type="EMBL" id="GFO58071.1"/>
    </source>
</evidence>